<feature type="transmembrane region" description="Helical" evidence="1">
    <location>
        <begin position="33"/>
        <end position="54"/>
    </location>
</feature>
<organism evidence="2">
    <name type="scientific">Pneumocystis canis</name>
    <dbReference type="NCBI Taxonomy" id="2698477"/>
    <lineage>
        <taxon>Eukaryota</taxon>
        <taxon>Fungi</taxon>
        <taxon>Dikarya</taxon>
        <taxon>Ascomycota</taxon>
        <taxon>Taphrinomycotina</taxon>
        <taxon>Pneumocystomycetes</taxon>
        <taxon>Pneumocystaceae</taxon>
        <taxon>Pneumocystis</taxon>
    </lineage>
</organism>
<dbReference type="PANTHER" id="PTHR33269:SF17">
    <property type="entry name" value="NADH-UBIQUINONE OXIDOREDUCTASE CHAIN 6"/>
    <property type="match status" value="1"/>
</dbReference>
<keyword evidence="1" id="KW-0813">Transport</keyword>
<keyword evidence="1" id="KW-0249">Electron transport</keyword>
<accession>A0A8A6W5F3</accession>
<dbReference type="PANTHER" id="PTHR33269">
    <property type="entry name" value="NADH-UBIQUINONE OXIDOREDUCTASE CHAIN 6"/>
    <property type="match status" value="1"/>
</dbReference>
<dbReference type="InterPro" id="IPR001457">
    <property type="entry name" value="NADH_UbQ/plastoQ_OxRdtase_su6"/>
</dbReference>
<reference evidence="2" key="1">
    <citation type="journal article" date="2021" name="Commun. Biol.">
        <title>Genomic insights into the host specific adaptation of the Pneumocystis genus.</title>
        <authorList>
            <person name="Cisse O.H."/>
            <person name="Ma L."/>
            <person name="Dekker J.P."/>
            <person name="Khil P.P."/>
            <person name="Youn J.-H."/>
            <person name="Brenchley J.M."/>
            <person name="Blair R."/>
            <person name="Pahar B."/>
            <person name="Chabe M."/>
            <person name="Van Rompay K.K.A."/>
            <person name="Keesler R."/>
            <person name="Sukura A."/>
            <person name="Hirsch V."/>
            <person name="Kutty G."/>
            <person name="Liu Y."/>
            <person name="Peng L."/>
            <person name="Chen J."/>
            <person name="Song J."/>
            <person name="Weissenbacher-Lang C."/>
            <person name="Xu J."/>
            <person name="Upham N.S."/>
            <person name="Stajich J.E."/>
            <person name="Cuomo C.A."/>
            <person name="Cushion M.T."/>
            <person name="Kovacs J.A."/>
        </authorList>
    </citation>
    <scope>NUCLEOTIDE SEQUENCE</scope>
    <source>
        <strain evidence="2">CK2</strain>
    </source>
</reference>
<feature type="transmembrane region" description="Helical" evidence="1">
    <location>
        <begin position="95"/>
        <end position="114"/>
    </location>
</feature>
<sequence length="186" mass="21231">MEYTSSNFMIFCSYLGILLAILVIASKNPVVSLLYLIGLFVDVAVYLISLNLTYLGLSYITIYVGAIAMLFIFVIMMLNIQIIERSTNLNLKRQSLPLGLIMGVLFIYPFYYIMPEEWKSLLININNYNHLLSWEDKIKNPTVIEVIGNLLYTKYSIWLLIISLIFLLAMLGAISIATPQRVQQGE</sequence>
<dbReference type="GO" id="GO:0031966">
    <property type="term" value="C:mitochondrial membrane"/>
    <property type="evidence" value="ECO:0007669"/>
    <property type="project" value="UniProtKB-SubCell"/>
</dbReference>
<dbReference type="EMBL" id="MT726216">
    <property type="protein sequence ID" value="QTK22357.1"/>
    <property type="molecule type" value="Genomic_DNA"/>
</dbReference>
<proteinExistence type="inferred from homology"/>
<evidence type="ECO:0000313" key="2">
    <source>
        <dbReference type="EMBL" id="QTK22357.1"/>
    </source>
</evidence>
<comment type="function">
    <text evidence="1">Core subunit of the mitochondrial membrane respiratory chain NADH dehydrogenase (Complex I) which catalyzes electron transfer from NADH through the respiratory chain, using ubiquinone as an electron acceptor. Essential for the catalytic activity and assembly of complex I.</text>
</comment>
<evidence type="ECO:0000256" key="1">
    <source>
        <dbReference type="RuleBase" id="RU004430"/>
    </source>
</evidence>
<keyword evidence="1" id="KW-0830">Ubiquinone</keyword>
<comment type="catalytic activity">
    <reaction evidence="1">
        <text>a ubiquinone + NADH + 5 H(+)(in) = a ubiquinol + NAD(+) + 4 H(+)(out)</text>
        <dbReference type="Rhea" id="RHEA:29091"/>
        <dbReference type="Rhea" id="RHEA-COMP:9565"/>
        <dbReference type="Rhea" id="RHEA-COMP:9566"/>
        <dbReference type="ChEBI" id="CHEBI:15378"/>
        <dbReference type="ChEBI" id="CHEBI:16389"/>
        <dbReference type="ChEBI" id="CHEBI:17976"/>
        <dbReference type="ChEBI" id="CHEBI:57540"/>
        <dbReference type="ChEBI" id="CHEBI:57945"/>
        <dbReference type="EC" id="7.1.1.2"/>
    </reaction>
</comment>
<keyword evidence="1" id="KW-1278">Translocase</keyword>
<keyword evidence="1" id="KW-0520">NAD</keyword>
<keyword evidence="1" id="KW-0472">Membrane</keyword>
<dbReference type="AlphaFoldDB" id="A0A8A6W5F3"/>
<keyword evidence="1 2" id="KW-0496">Mitochondrion</keyword>
<geneLocation type="mitochondrion" evidence="2"/>
<keyword evidence="1" id="KW-0812">Transmembrane</keyword>
<comment type="similarity">
    <text evidence="1">Belongs to the complex I subunit 6 family.</text>
</comment>
<dbReference type="Gene3D" id="1.20.120.1200">
    <property type="entry name" value="NADH-ubiquinone/plastoquinone oxidoreductase chain 6, subunit NuoJ"/>
    <property type="match status" value="1"/>
</dbReference>
<protein>
    <recommendedName>
        <fullName evidence="1">NADH-ubiquinone oxidoreductase chain 6</fullName>
        <ecNumber evidence="1">7.1.1.2</ecNumber>
    </recommendedName>
</protein>
<gene>
    <name evidence="2" type="primary">nad6</name>
</gene>
<keyword evidence="1" id="KW-0679">Respiratory chain</keyword>
<feature type="transmembrane region" description="Helical" evidence="1">
    <location>
        <begin position="60"/>
        <end position="83"/>
    </location>
</feature>
<dbReference type="Pfam" id="PF00499">
    <property type="entry name" value="Oxidored_q3"/>
    <property type="match status" value="1"/>
</dbReference>
<feature type="transmembrane region" description="Helical" evidence="1">
    <location>
        <begin position="6"/>
        <end position="26"/>
    </location>
</feature>
<dbReference type="GO" id="GO:0008137">
    <property type="term" value="F:NADH dehydrogenase (ubiquinone) activity"/>
    <property type="evidence" value="ECO:0007669"/>
    <property type="project" value="UniProtKB-UniRule"/>
</dbReference>
<keyword evidence="1" id="KW-1133">Transmembrane helix</keyword>
<dbReference type="InterPro" id="IPR042106">
    <property type="entry name" value="Nuo/plastoQ_OxRdtase_6_NuoJ"/>
</dbReference>
<feature type="transmembrane region" description="Helical" evidence="1">
    <location>
        <begin position="155"/>
        <end position="177"/>
    </location>
</feature>
<comment type="subcellular location">
    <subcellularLocation>
        <location evidence="1">Mitochondrion membrane</location>
        <topology evidence="1">Multi-pass membrane protein</topology>
    </subcellularLocation>
</comment>
<dbReference type="EC" id="7.1.1.2" evidence="1"/>
<name>A0A8A6W5F3_9ASCO</name>